<sequence>MSSVSEDFLRVEFPSTEGESSAGPSSQTSTPPDTVSGSRKRTLSSPTADDDDEHGRRVRRREPEAAELTARSLLALPLETFNTDLISSILQPSPRTLRPTHSSGSPLSSPSRRLTRRQSRQSLSRASSVSGLSFGGPDFSRGSTPVSGFSFQRHSSVSTTTSLFSPPPTISDQSSKWFLRDSKVSIAYEPIEDALLGQTAPLSWSTTNLLVFGRGNRVHCKNLSNPAHEVPDGLFKVKENDGDLRLLSCAGLDAPNTLAVSTAGGLIQLYDIESRQMIRSWRKGGSPTALAWSSNPSILSVGGEKGTIRHFDTRIKETTKMTGESQRVTRHQAMIWSVAWKEDGKIFASGDGAGVVLCWDARMDNKTLPINKKSVPLDVGDLDKRRRRMQHVGPVKALAWCPWNLKTLASGDAAPDGTGTIRLWNIDEASPKELQPNNLELDAQVTSLQWSTSCRELFSTHGTGIPIPEPPPTPVMTPLTTPRSFDDEFDWDLSFASASTAQIPPPPIQTLANSIAVHSFPHLAKMKTQVVGTGPVNGSAVSPNGQRVVVAVPGEKLLKVWEVWGKRKTLARQRSVVSGPCGIR</sequence>
<dbReference type="PANTHER" id="PTHR19918:SF8">
    <property type="entry name" value="FI02843P"/>
    <property type="match status" value="1"/>
</dbReference>
<dbReference type="GO" id="GO:1905786">
    <property type="term" value="P:positive regulation of anaphase-promoting complex-dependent catabolic process"/>
    <property type="evidence" value="ECO:0007669"/>
    <property type="project" value="TreeGrafter"/>
</dbReference>
<gene>
    <name evidence="8" type="ORF">STEHIDRAFT_142977</name>
</gene>
<protein>
    <submittedName>
        <fullName evidence="8">WD40 repeat-like protein</fullName>
    </submittedName>
</protein>
<evidence type="ECO:0000256" key="3">
    <source>
        <dbReference type="ARBA" id="ARBA00022737"/>
    </source>
</evidence>
<evidence type="ECO:0000256" key="7">
    <source>
        <dbReference type="SAM" id="MobiDB-lite"/>
    </source>
</evidence>
<dbReference type="eggNOG" id="KOG0305">
    <property type="taxonomic scope" value="Eukaryota"/>
</dbReference>
<feature type="repeat" description="WD" evidence="6">
    <location>
        <begin position="328"/>
        <end position="369"/>
    </location>
</feature>
<accession>R7RZD2</accession>
<feature type="region of interest" description="Disordered" evidence="7">
    <location>
        <begin position="92"/>
        <end position="137"/>
    </location>
</feature>
<dbReference type="GO" id="GO:0010997">
    <property type="term" value="F:anaphase-promoting complex binding"/>
    <property type="evidence" value="ECO:0007669"/>
    <property type="project" value="InterPro"/>
</dbReference>
<proteinExistence type="predicted"/>
<keyword evidence="9" id="KW-1185">Reference proteome</keyword>
<dbReference type="PANTHER" id="PTHR19918">
    <property type="entry name" value="CELL DIVISION CYCLE 20 CDC20 FIZZY -RELATED"/>
    <property type="match status" value="1"/>
</dbReference>
<keyword evidence="1 6" id="KW-0853">WD repeat</keyword>
<dbReference type="SMART" id="SM00320">
    <property type="entry name" value="WD40"/>
    <property type="match status" value="4"/>
</dbReference>
<dbReference type="OrthoDB" id="10263272at2759"/>
<dbReference type="GO" id="GO:1990757">
    <property type="term" value="F:ubiquitin ligase activator activity"/>
    <property type="evidence" value="ECO:0007669"/>
    <property type="project" value="TreeGrafter"/>
</dbReference>
<dbReference type="InterPro" id="IPR033010">
    <property type="entry name" value="Cdc20/Fizzy"/>
</dbReference>
<dbReference type="InterPro" id="IPR015943">
    <property type="entry name" value="WD40/YVTN_repeat-like_dom_sf"/>
</dbReference>
<feature type="compositionally biased region" description="Polar residues" evidence="7">
    <location>
        <begin position="17"/>
        <end position="47"/>
    </location>
</feature>
<keyword evidence="5" id="KW-0131">Cell cycle</keyword>
<feature type="compositionally biased region" description="Low complexity" evidence="7">
    <location>
        <begin position="120"/>
        <end position="132"/>
    </location>
</feature>
<evidence type="ECO:0000256" key="6">
    <source>
        <dbReference type="PROSITE-ProRule" id="PRU00221"/>
    </source>
</evidence>
<name>R7RZD2_STEHR</name>
<dbReference type="Pfam" id="PF00400">
    <property type="entry name" value="WD40"/>
    <property type="match status" value="1"/>
</dbReference>
<evidence type="ECO:0000256" key="5">
    <source>
        <dbReference type="ARBA" id="ARBA00023306"/>
    </source>
</evidence>
<dbReference type="GO" id="GO:0031145">
    <property type="term" value="P:anaphase-promoting complex-dependent catabolic process"/>
    <property type="evidence" value="ECO:0007669"/>
    <property type="project" value="TreeGrafter"/>
</dbReference>
<evidence type="ECO:0000313" key="8">
    <source>
        <dbReference type="EMBL" id="EIM80193.1"/>
    </source>
</evidence>
<dbReference type="InterPro" id="IPR036322">
    <property type="entry name" value="WD40_repeat_dom_sf"/>
</dbReference>
<evidence type="ECO:0000256" key="2">
    <source>
        <dbReference type="ARBA" id="ARBA00022618"/>
    </source>
</evidence>
<dbReference type="InterPro" id="IPR001680">
    <property type="entry name" value="WD40_rpt"/>
</dbReference>
<feature type="compositionally biased region" description="Low complexity" evidence="7">
    <location>
        <begin position="102"/>
        <end position="112"/>
    </location>
</feature>
<evidence type="ECO:0000313" key="9">
    <source>
        <dbReference type="Proteomes" id="UP000053927"/>
    </source>
</evidence>
<dbReference type="KEGG" id="shs:STEHIDRAFT_142977"/>
<keyword evidence="2" id="KW-0132">Cell division</keyword>
<keyword evidence="4" id="KW-0498">Mitosis</keyword>
<dbReference type="GeneID" id="18799151"/>
<dbReference type="OMA" id="LKVWDVW"/>
<dbReference type="PROSITE" id="PS50082">
    <property type="entry name" value="WD_REPEATS_2"/>
    <property type="match status" value="1"/>
</dbReference>
<dbReference type="RefSeq" id="XP_007310800.1">
    <property type="nucleotide sequence ID" value="XM_007310738.1"/>
</dbReference>
<dbReference type="GO" id="GO:0005680">
    <property type="term" value="C:anaphase-promoting complex"/>
    <property type="evidence" value="ECO:0007669"/>
    <property type="project" value="TreeGrafter"/>
</dbReference>
<dbReference type="Gene3D" id="2.130.10.10">
    <property type="entry name" value="YVTN repeat-like/Quinoprotein amine dehydrogenase"/>
    <property type="match status" value="1"/>
</dbReference>
<dbReference type="SUPFAM" id="SSF50978">
    <property type="entry name" value="WD40 repeat-like"/>
    <property type="match status" value="1"/>
</dbReference>
<keyword evidence="3" id="KW-0677">Repeat</keyword>
<evidence type="ECO:0000256" key="1">
    <source>
        <dbReference type="ARBA" id="ARBA00022574"/>
    </source>
</evidence>
<feature type="region of interest" description="Disordered" evidence="7">
    <location>
        <begin position="1"/>
        <end position="65"/>
    </location>
</feature>
<reference evidence="9" key="1">
    <citation type="journal article" date="2012" name="Science">
        <title>The Paleozoic origin of enzymatic lignin decomposition reconstructed from 31 fungal genomes.</title>
        <authorList>
            <person name="Floudas D."/>
            <person name="Binder M."/>
            <person name="Riley R."/>
            <person name="Barry K."/>
            <person name="Blanchette R.A."/>
            <person name="Henrissat B."/>
            <person name="Martinez A.T."/>
            <person name="Otillar R."/>
            <person name="Spatafora J.W."/>
            <person name="Yadav J.S."/>
            <person name="Aerts A."/>
            <person name="Benoit I."/>
            <person name="Boyd A."/>
            <person name="Carlson A."/>
            <person name="Copeland A."/>
            <person name="Coutinho P.M."/>
            <person name="de Vries R.P."/>
            <person name="Ferreira P."/>
            <person name="Findley K."/>
            <person name="Foster B."/>
            <person name="Gaskell J."/>
            <person name="Glotzer D."/>
            <person name="Gorecki P."/>
            <person name="Heitman J."/>
            <person name="Hesse C."/>
            <person name="Hori C."/>
            <person name="Igarashi K."/>
            <person name="Jurgens J.A."/>
            <person name="Kallen N."/>
            <person name="Kersten P."/>
            <person name="Kohler A."/>
            <person name="Kuees U."/>
            <person name="Kumar T.K.A."/>
            <person name="Kuo A."/>
            <person name="LaButti K."/>
            <person name="Larrondo L.F."/>
            <person name="Lindquist E."/>
            <person name="Ling A."/>
            <person name="Lombard V."/>
            <person name="Lucas S."/>
            <person name="Lundell T."/>
            <person name="Martin R."/>
            <person name="McLaughlin D.J."/>
            <person name="Morgenstern I."/>
            <person name="Morin E."/>
            <person name="Murat C."/>
            <person name="Nagy L.G."/>
            <person name="Nolan M."/>
            <person name="Ohm R.A."/>
            <person name="Patyshakuliyeva A."/>
            <person name="Rokas A."/>
            <person name="Ruiz-Duenas F.J."/>
            <person name="Sabat G."/>
            <person name="Salamov A."/>
            <person name="Samejima M."/>
            <person name="Schmutz J."/>
            <person name="Slot J.C."/>
            <person name="St John F."/>
            <person name="Stenlid J."/>
            <person name="Sun H."/>
            <person name="Sun S."/>
            <person name="Syed K."/>
            <person name="Tsang A."/>
            <person name="Wiebenga A."/>
            <person name="Young D."/>
            <person name="Pisabarro A."/>
            <person name="Eastwood D.C."/>
            <person name="Martin F."/>
            <person name="Cullen D."/>
            <person name="Grigoriev I.V."/>
            <person name="Hibbett D.S."/>
        </authorList>
    </citation>
    <scope>NUCLEOTIDE SEQUENCE [LARGE SCALE GENOMIC DNA]</scope>
    <source>
        <strain evidence="9">FP-91666</strain>
    </source>
</reference>
<dbReference type="GO" id="GO:0051301">
    <property type="term" value="P:cell division"/>
    <property type="evidence" value="ECO:0007669"/>
    <property type="project" value="UniProtKB-KW"/>
</dbReference>
<evidence type="ECO:0000256" key="4">
    <source>
        <dbReference type="ARBA" id="ARBA00022776"/>
    </source>
</evidence>
<dbReference type="Proteomes" id="UP000053927">
    <property type="component" value="Unassembled WGS sequence"/>
</dbReference>
<dbReference type="EMBL" id="JH687399">
    <property type="protein sequence ID" value="EIM80193.1"/>
    <property type="molecule type" value="Genomic_DNA"/>
</dbReference>
<dbReference type="AlphaFoldDB" id="R7RZD2"/>
<organism evidence="8 9">
    <name type="scientific">Stereum hirsutum (strain FP-91666)</name>
    <name type="common">White-rot fungus</name>
    <dbReference type="NCBI Taxonomy" id="721885"/>
    <lineage>
        <taxon>Eukaryota</taxon>
        <taxon>Fungi</taxon>
        <taxon>Dikarya</taxon>
        <taxon>Basidiomycota</taxon>
        <taxon>Agaricomycotina</taxon>
        <taxon>Agaricomycetes</taxon>
        <taxon>Russulales</taxon>
        <taxon>Stereaceae</taxon>
        <taxon>Stereum</taxon>
    </lineage>
</organism>